<feature type="compositionally biased region" description="Acidic residues" evidence="1">
    <location>
        <begin position="698"/>
        <end position="726"/>
    </location>
</feature>
<dbReference type="PANTHER" id="PTHR36812">
    <property type="entry name" value="NEUROFILAMENT TRIPLET M PROTEIN-LIKE PROTEIN"/>
    <property type="match status" value="1"/>
</dbReference>
<feature type="region of interest" description="Disordered" evidence="1">
    <location>
        <begin position="1"/>
        <end position="103"/>
    </location>
</feature>
<gene>
    <name evidence="2" type="ORF">ODALV1_LOCUS7293</name>
</gene>
<feature type="compositionally biased region" description="Basic and acidic residues" evidence="1">
    <location>
        <begin position="741"/>
        <end position="755"/>
    </location>
</feature>
<feature type="compositionally biased region" description="Basic residues" evidence="1">
    <location>
        <begin position="223"/>
        <end position="235"/>
    </location>
</feature>
<feature type="compositionally biased region" description="Basic and acidic residues" evidence="1">
    <location>
        <begin position="670"/>
        <end position="697"/>
    </location>
</feature>
<feature type="compositionally biased region" description="Acidic residues" evidence="1">
    <location>
        <begin position="239"/>
        <end position="249"/>
    </location>
</feature>
<proteinExistence type="predicted"/>
<feature type="compositionally biased region" description="Acidic residues" evidence="1">
    <location>
        <begin position="584"/>
        <end position="636"/>
    </location>
</feature>
<feature type="compositionally biased region" description="Acidic residues" evidence="1">
    <location>
        <begin position="756"/>
        <end position="767"/>
    </location>
</feature>
<dbReference type="Proteomes" id="UP001642540">
    <property type="component" value="Unassembled WGS sequence"/>
</dbReference>
<feature type="compositionally biased region" description="Low complexity" evidence="1">
    <location>
        <begin position="795"/>
        <end position="814"/>
    </location>
</feature>
<feature type="compositionally biased region" description="Gly residues" evidence="1">
    <location>
        <begin position="768"/>
        <end position="794"/>
    </location>
</feature>
<feature type="compositionally biased region" description="Acidic residues" evidence="1">
    <location>
        <begin position="84"/>
        <end position="95"/>
    </location>
</feature>
<accession>A0ABP1QB87</accession>
<evidence type="ECO:0000313" key="2">
    <source>
        <dbReference type="EMBL" id="CAL8089190.1"/>
    </source>
</evidence>
<dbReference type="PANTHER" id="PTHR36812:SF9">
    <property type="entry name" value="MYB-LIKE PROTEIN X ISOFORM X1"/>
    <property type="match status" value="1"/>
</dbReference>
<name>A0ABP1QB87_9HEXA</name>
<keyword evidence="3" id="KW-1185">Reference proteome</keyword>
<comment type="caution">
    <text evidence="2">The sequence shown here is derived from an EMBL/GenBank/DDBJ whole genome shotgun (WGS) entry which is preliminary data.</text>
</comment>
<reference evidence="2 3" key="1">
    <citation type="submission" date="2024-08" db="EMBL/GenBank/DDBJ databases">
        <authorList>
            <person name="Cucini C."/>
            <person name="Frati F."/>
        </authorList>
    </citation>
    <scope>NUCLEOTIDE SEQUENCE [LARGE SCALE GENOMIC DNA]</scope>
</reference>
<feature type="region of interest" description="Disordered" evidence="1">
    <location>
        <begin position="526"/>
        <end position="822"/>
    </location>
</feature>
<protein>
    <submittedName>
        <fullName evidence="2">Uncharacterized protein</fullName>
    </submittedName>
</protein>
<evidence type="ECO:0000313" key="3">
    <source>
        <dbReference type="Proteomes" id="UP001642540"/>
    </source>
</evidence>
<sequence length="822" mass="92019">MAYIEEKRRQFMYHQGLPKQTIIPKKGKKKTEESKKSTESAEDEEEEKSKEEELSKEDKEEEKSREEQEEVSKEEKESDKSIEEKEEQSAEEESSESSKSNAKLSKYKIKKKLYSQNRKDFKTRMDTDEYDDVDSLNDHIVTVPWDDRKKNDSDPLKPSEIYDKLFGKVLPSFQLPKIAKSIPGMSYFTSAGSEEVTTTTTQRPGLLRRMLMVATGSGPSSTHIKHNNRPVRRYRRDTEEEEEDDDDDDVKLTSKNDEIILKQIRDPARQCRMIFKGCDLPYEHIMKMVSSGQVLIENDQTPQTTTRKPVHDPATSQDDEYEQAMKDRMASKKSPKPIPQLLAQASLGGKKKVKGPIGLPIFGKNKKRPASFESDEVFGGYDFKPKKSVASLPLRPMKYQWGKPTYTVNGEPTYSSGAPDYSGGIFDPNAFKPAQPQPTTTTTTTTERPIFARVPLDPKNNHSAPVTHSVIQVNKTHAVHVLSKKPYNPVRTRTRDAKGNPLSFSTVFTEIAGNSGGIHDFFDRISGAFGGDGQESGREFPAFPDSPPDHRGQLDNAKLPASPHAKPTAFPSAPIPPDEFSKDGDDDDVGSSERNDDDDDSDEDAEDDNNEEEEGDGEEEEEDDDNNEEEEDEPADDVAAPEAVQKQKPVEKPQTYLETNPESYIGVGTVEKKPGSYTVEKKNKNKNKPTETKKPVKDEEEEEDEEAEDDVAEGEENPEGEDEQMDLPDNVPPFIQQSMIEDMKRKKAEQEKEEREGDDAEEDEEGEGQPGPGGGPQQYGGRPGQGQQYGGRPGQGHLPQHQQGGPHQPPQQGGFLSSLFSG</sequence>
<evidence type="ECO:0000256" key="1">
    <source>
        <dbReference type="SAM" id="MobiDB-lite"/>
    </source>
</evidence>
<feature type="compositionally biased region" description="Basic and acidic residues" evidence="1">
    <location>
        <begin position="30"/>
        <end position="39"/>
    </location>
</feature>
<organism evidence="2 3">
    <name type="scientific">Orchesella dallaii</name>
    <dbReference type="NCBI Taxonomy" id="48710"/>
    <lineage>
        <taxon>Eukaryota</taxon>
        <taxon>Metazoa</taxon>
        <taxon>Ecdysozoa</taxon>
        <taxon>Arthropoda</taxon>
        <taxon>Hexapoda</taxon>
        <taxon>Collembola</taxon>
        <taxon>Entomobryomorpha</taxon>
        <taxon>Entomobryoidea</taxon>
        <taxon>Orchesellidae</taxon>
        <taxon>Orchesellinae</taxon>
        <taxon>Orchesella</taxon>
    </lineage>
</organism>
<feature type="compositionally biased region" description="Basic and acidic residues" evidence="1">
    <location>
        <begin position="47"/>
        <end position="83"/>
    </location>
</feature>
<feature type="region of interest" description="Disordered" evidence="1">
    <location>
        <begin position="300"/>
        <end position="335"/>
    </location>
</feature>
<dbReference type="EMBL" id="CAXLJM020000023">
    <property type="protein sequence ID" value="CAL8089190.1"/>
    <property type="molecule type" value="Genomic_DNA"/>
</dbReference>
<feature type="region of interest" description="Disordered" evidence="1">
    <location>
        <begin position="216"/>
        <end position="251"/>
    </location>
</feature>